<dbReference type="OrthoDB" id="9802489at2"/>
<dbReference type="InterPro" id="IPR029058">
    <property type="entry name" value="AB_hydrolase_fold"/>
</dbReference>
<dbReference type="GO" id="GO:0042952">
    <property type="term" value="P:beta-ketoadipate pathway"/>
    <property type="evidence" value="ECO:0007669"/>
    <property type="project" value="InterPro"/>
</dbReference>
<sequence length="262" mass="27866">MSVDVHYVADGPEDAPVVVLSGSLGSTLDMWEPQVAALASEFRVVRYDHRGHGNSPTPDGPYSMADLGADTVRLLDRIGAERVCFAGLSIGGMVGMWLAANAPERIDRLALLCTSARFAPPEAWAQRADLVRREGTGAVASGVVARWFTTGYAEKEPEVTERMRAMVAATPAEGYAGCCNAIERADLHPELGRISAPTLVVGGAEDPASPPDQAELLADGIGGARLRVLDSTAHLASWERADHVNELLREHFSATSQAARKP</sequence>
<dbReference type="Proteomes" id="UP000269198">
    <property type="component" value="Unassembled WGS sequence"/>
</dbReference>
<dbReference type="SUPFAM" id="SSF53474">
    <property type="entry name" value="alpha/beta-Hydrolases"/>
    <property type="match status" value="1"/>
</dbReference>
<dbReference type="AlphaFoldDB" id="A0A3N0EE60"/>
<dbReference type="EC" id="3.1.1.24" evidence="2"/>
<dbReference type="PRINTS" id="PR00111">
    <property type="entry name" value="ABHYDROLASE"/>
</dbReference>
<dbReference type="PANTHER" id="PTHR43433:SF5">
    <property type="entry name" value="AB HYDROLASE-1 DOMAIN-CONTAINING PROTEIN"/>
    <property type="match status" value="1"/>
</dbReference>
<comment type="caution">
    <text evidence="2">The sequence shown here is derived from an EMBL/GenBank/DDBJ whole genome shotgun (WGS) entry which is preliminary data.</text>
</comment>
<dbReference type="InterPro" id="IPR026968">
    <property type="entry name" value="PcaD/CatD"/>
</dbReference>
<name>A0A3N0EE60_9ACTN</name>
<gene>
    <name evidence="2" type="primary">pcaD</name>
    <name evidence="2" type="ORF">EFW17_06105</name>
</gene>
<protein>
    <submittedName>
        <fullName evidence="2">3-oxoadipate enol-lactonase</fullName>
        <ecNumber evidence="2">3.1.1.24</ecNumber>
    </submittedName>
</protein>
<dbReference type="NCBIfam" id="TIGR02427">
    <property type="entry name" value="protocat_pcaD"/>
    <property type="match status" value="1"/>
</dbReference>
<evidence type="ECO:0000313" key="2">
    <source>
        <dbReference type="EMBL" id="RNL86101.1"/>
    </source>
</evidence>
<dbReference type="InterPro" id="IPR050471">
    <property type="entry name" value="AB_hydrolase"/>
</dbReference>
<dbReference type="PANTHER" id="PTHR43433">
    <property type="entry name" value="HYDROLASE, ALPHA/BETA FOLD FAMILY PROTEIN"/>
    <property type="match status" value="1"/>
</dbReference>
<keyword evidence="3" id="KW-1185">Reference proteome</keyword>
<evidence type="ECO:0000259" key="1">
    <source>
        <dbReference type="Pfam" id="PF00561"/>
    </source>
</evidence>
<proteinExistence type="predicted"/>
<dbReference type="Gene3D" id="3.40.50.1820">
    <property type="entry name" value="alpha/beta hydrolase"/>
    <property type="match status" value="1"/>
</dbReference>
<feature type="domain" description="AB hydrolase-1" evidence="1">
    <location>
        <begin position="16"/>
        <end position="240"/>
    </location>
</feature>
<dbReference type="RefSeq" id="WP_123200295.1">
    <property type="nucleotide sequence ID" value="NZ_RJMB01000004.1"/>
</dbReference>
<dbReference type="InterPro" id="IPR000073">
    <property type="entry name" value="AB_hydrolase_1"/>
</dbReference>
<evidence type="ECO:0000313" key="3">
    <source>
        <dbReference type="Proteomes" id="UP000269198"/>
    </source>
</evidence>
<organism evidence="2 3">
    <name type="scientific">Halostreptopolyspora alba</name>
    <dbReference type="NCBI Taxonomy" id="2487137"/>
    <lineage>
        <taxon>Bacteria</taxon>
        <taxon>Bacillati</taxon>
        <taxon>Actinomycetota</taxon>
        <taxon>Actinomycetes</taxon>
        <taxon>Streptosporangiales</taxon>
        <taxon>Nocardiopsidaceae</taxon>
        <taxon>Halostreptopolyspora</taxon>
    </lineage>
</organism>
<dbReference type="GO" id="GO:0047570">
    <property type="term" value="F:3-oxoadipate enol-lactonase activity"/>
    <property type="evidence" value="ECO:0007669"/>
    <property type="project" value="UniProtKB-EC"/>
</dbReference>
<dbReference type="Pfam" id="PF00561">
    <property type="entry name" value="Abhydrolase_1"/>
    <property type="match status" value="1"/>
</dbReference>
<keyword evidence="2" id="KW-0378">Hydrolase</keyword>
<accession>A0A3N0EE60</accession>
<dbReference type="EMBL" id="RJMB01000004">
    <property type="protein sequence ID" value="RNL86101.1"/>
    <property type="molecule type" value="Genomic_DNA"/>
</dbReference>
<reference evidence="2 3" key="1">
    <citation type="submission" date="2018-11" db="EMBL/GenBank/DDBJ databases">
        <title>The genome draft of YIM 96095.</title>
        <authorList>
            <person name="Tang S.-K."/>
            <person name="Chunyu W.-X."/>
            <person name="Feng Y.-Z."/>
        </authorList>
    </citation>
    <scope>NUCLEOTIDE SEQUENCE [LARGE SCALE GENOMIC DNA]</scope>
    <source>
        <strain evidence="2 3">YIM 96095</strain>
    </source>
</reference>